<feature type="region of interest" description="Disordered" evidence="1">
    <location>
        <begin position="186"/>
        <end position="215"/>
    </location>
</feature>
<feature type="compositionally biased region" description="Basic and acidic residues" evidence="1">
    <location>
        <begin position="54"/>
        <end position="90"/>
    </location>
</feature>
<keyword evidence="4" id="KW-1185">Reference proteome</keyword>
<dbReference type="EMBL" id="JAAAUQ010000013">
    <property type="protein sequence ID" value="KAF9156762.1"/>
    <property type="molecule type" value="Genomic_DNA"/>
</dbReference>
<dbReference type="AlphaFoldDB" id="A0A9P5S9D5"/>
<evidence type="ECO:0000313" key="4">
    <source>
        <dbReference type="Proteomes" id="UP000748756"/>
    </source>
</evidence>
<feature type="region of interest" description="Disordered" evidence="1">
    <location>
        <begin position="152"/>
        <end position="172"/>
    </location>
</feature>
<dbReference type="OrthoDB" id="2269410at2759"/>
<gene>
    <name evidence="3" type="ORF">BG015_001626</name>
</gene>
<keyword evidence="2" id="KW-0732">Signal</keyword>
<organism evidence="3 4">
    <name type="scientific">Linnemannia schmuckeri</name>
    <dbReference type="NCBI Taxonomy" id="64567"/>
    <lineage>
        <taxon>Eukaryota</taxon>
        <taxon>Fungi</taxon>
        <taxon>Fungi incertae sedis</taxon>
        <taxon>Mucoromycota</taxon>
        <taxon>Mortierellomycotina</taxon>
        <taxon>Mortierellomycetes</taxon>
        <taxon>Mortierellales</taxon>
        <taxon>Mortierellaceae</taxon>
        <taxon>Linnemannia</taxon>
    </lineage>
</organism>
<comment type="caution">
    <text evidence="3">The sequence shown here is derived from an EMBL/GenBank/DDBJ whole genome shotgun (WGS) entry which is preliminary data.</text>
</comment>
<proteinExistence type="predicted"/>
<sequence>MKITAVSAVLCLAVSAMAANIPQPTDASTEASTDITSNNNMDKRATPIENKAASIDKKAHSEHNVGAHKDTSKKNEKNAAEAKDEKDKNAEPPAQKEQIRLVPGHRLHHLLGLNPDSGYAKNIASKSPAGIRLMQGPPDKLKAAKSNVGVPLEIPKKGDVPQPLNKGPIYQPAAPPNLFPAAKLAATPVGNNPASPPRPTAAKPVVNGVATTSHQ</sequence>
<name>A0A9P5S9D5_9FUNG</name>
<accession>A0A9P5S9D5</accession>
<evidence type="ECO:0000313" key="3">
    <source>
        <dbReference type="EMBL" id="KAF9156762.1"/>
    </source>
</evidence>
<dbReference type="Proteomes" id="UP000748756">
    <property type="component" value="Unassembled WGS sequence"/>
</dbReference>
<reference evidence="3" key="1">
    <citation type="journal article" date="2020" name="Fungal Divers.">
        <title>Resolving the Mortierellaceae phylogeny through synthesis of multi-gene phylogenetics and phylogenomics.</title>
        <authorList>
            <person name="Vandepol N."/>
            <person name="Liber J."/>
            <person name="Desiro A."/>
            <person name="Na H."/>
            <person name="Kennedy M."/>
            <person name="Barry K."/>
            <person name="Grigoriev I.V."/>
            <person name="Miller A.N."/>
            <person name="O'Donnell K."/>
            <person name="Stajich J.E."/>
            <person name="Bonito G."/>
        </authorList>
    </citation>
    <scope>NUCLEOTIDE SEQUENCE</scope>
    <source>
        <strain evidence="3">NRRL 6426</strain>
    </source>
</reference>
<feature type="chain" id="PRO_5040435612" evidence="2">
    <location>
        <begin position="19"/>
        <end position="215"/>
    </location>
</feature>
<feature type="signal peptide" evidence="2">
    <location>
        <begin position="1"/>
        <end position="18"/>
    </location>
</feature>
<evidence type="ECO:0000256" key="1">
    <source>
        <dbReference type="SAM" id="MobiDB-lite"/>
    </source>
</evidence>
<protein>
    <submittedName>
        <fullName evidence="3">Uncharacterized protein</fullName>
    </submittedName>
</protein>
<evidence type="ECO:0000256" key="2">
    <source>
        <dbReference type="SAM" id="SignalP"/>
    </source>
</evidence>
<feature type="compositionally biased region" description="Polar residues" evidence="1">
    <location>
        <begin position="24"/>
        <end position="40"/>
    </location>
</feature>
<feature type="region of interest" description="Disordered" evidence="1">
    <location>
        <begin position="24"/>
        <end position="100"/>
    </location>
</feature>